<reference evidence="4" key="1">
    <citation type="submission" date="2023-07" db="EMBL/GenBank/DDBJ databases">
        <title>30 novel species of actinomycetes from the DSMZ collection.</title>
        <authorList>
            <person name="Nouioui I."/>
        </authorList>
    </citation>
    <scope>NUCLEOTIDE SEQUENCE [LARGE SCALE GENOMIC DNA]</scope>
    <source>
        <strain evidence="4">DSM 44915</strain>
    </source>
</reference>
<evidence type="ECO:0000313" key="4">
    <source>
        <dbReference type="Proteomes" id="UP001183410"/>
    </source>
</evidence>
<evidence type="ECO:0000256" key="1">
    <source>
        <dbReference type="SAM" id="MobiDB-lite"/>
    </source>
</evidence>
<dbReference type="RefSeq" id="WP_311664574.1">
    <property type="nucleotide sequence ID" value="NZ_JAVREO010000002.1"/>
</dbReference>
<accession>A0ABU2JLF1</accession>
<sequence>MNGQSRTSDRRSLVNGVVAALVLGLVWLLPSAYQDSDASTSYPSVIPLDQPLEPGAR</sequence>
<keyword evidence="2" id="KW-0472">Membrane</keyword>
<protein>
    <submittedName>
        <fullName evidence="3">Uncharacterized protein</fullName>
    </submittedName>
</protein>
<gene>
    <name evidence="3" type="ORF">RM844_03430</name>
</gene>
<keyword evidence="2" id="KW-0812">Transmembrane</keyword>
<dbReference type="EMBL" id="JAVREO010000002">
    <property type="protein sequence ID" value="MDT0265339.1"/>
    <property type="molecule type" value="Genomic_DNA"/>
</dbReference>
<feature type="region of interest" description="Disordered" evidence="1">
    <location>
        <begin position="35"/>
        <end position="57"/>
    </location>
</feature>
<comment type="caution">
    <text evidence="3">The sequence shown here is derived from an EMBL/GenBank/DDBJ whole genome shotgun (WGS) entry which is preliminary data.</text>
</comment>
<evidence type="ECO:0000313" key="3">
    <source>
        <dbReference type="EMBL" id="MDT0265339.1"/>
    </source>
</evidence>
<name>A0ABU2JLF1_9ACTN</name>
<organism evidence="3 4">
    <name type="scientific">Streptomyces chisholmiae</name>
    <dbReference type="NCBI Taxonomy" id="3075540"/>
    <lineage>
        <taxon>Bacteria</taxon>
        <taxon>Bacillati</taxon>
        <taxon>Actinomycetota</taxon>
        <taxon>Actinomycetes</taxon>
        <taxon>Kitasatosporales</taxon>
        <taxon>Streptomycetaceae</taxon>
        <taxon>Streptomyces</taxon>
    </lineage>
</organism>
<proteinExistence type="predicted"/>
<keyword evidence="2" id="KW-1133">Transmembrane helix</keyword>
<keyword evidence="4" id="KW-1185">Reference proteome</keyword>
<dbReference type="Proteomes" id="UP001183410">
    <property type="component" value="Unassembled WGS sequence"/>
</dbReference>
<evidence type="ECO:0000256" key="2">
    <source>
        <dbReference type="SAM" id="Phobius"/>
    </source>
</evidence>
<feature type="transmembrane region" description="Helical" evidence="2">
    <location>
        <begin position="12"/>
        <end position="33"/>
    </location>
</feature>